<organism evidence="1 2">
    <name type="scientific">Rhizopus oryzae</name>
    <name type="common">Mucormycosis agent</name>
    <name type="synonym">Rhizopus arrhizus var. delemar</name>
    <dbReference type="NCBI Taxonomy" id="64495"/>
    <lineage>
        <taxon>Eukaryota</taxon>
        <taxon>Fungi</taxon>
        <taxon>Fungi incertae sedis</taxon>
        <taxon>Mucoromycota</taxon>
        <taxon>Mucoromycotina</taxon>
        <taxon>Mucoromycetes</taxon>
        <taxon>Mucorales</taxon>
        <taxon>Mucorineae</taxon>
        <taxon>Rhizopodaceae</taxon>
        <taxon>Rhizopus</taxon>
    </lineage>
</organism>
<evidence type="ECO:0000313" key="2">
    <source>
        <dbReference type="Proteomes" id="UP000716291"/>
    </source>
</evidence>
<evidence type="ECO:0000313" key="1">
    <source>
        <dbReference type="EMBL" id="KAG1310483.1"/>
    </source>
</evidence>
<name>A0A9P6XC98_RHIOR</name>
<dbReference type="EMBL" id="JAANQT010000502">
    <property type="protein sequence ID" value="KAG1310483.1"/>
    <property type="molecule type" value="Genomic_DNA"/>
</dbReference>
<reference evidence="1" key="1">
    <citation type="journal article" date="2020" name="Microb. Genom.">
        <title>Genetic diversity of clinical and environmental Mucorales isolates obtained from an investigation of mucormycosis cases among solid organ transplant recipients.</title>
        <authorList>
            <person name="Nguyen M.H."/>
            <person name="Kaul D."/>
            <person name="Muto C."/>
            <person name="Cheng S.J."/>
            <person name="Richter R.A."/>
            <person name="Bruno V.M."/>
            <person name="Liu G."/>
            <person name="Beyhan S."/>
            <person name="Sundermann A.J."/>
            <person name="Mounaud S."/>
            <person name="Pasculle A.W."/>
            <person name="Nierman W.C."/>
            <person name="Driscoll E."/>
            <person name="Cumbie R."/>
            <person name="Clancy C.J."/>
            <person name="Dupont C.L."/>
        </authorList>
    </citation>
    <scope>NUCLEOTIDE SEQUENCE</scope>
    <source>
        <strain evidence="1">GL11</strain>
    </source>
</reference>
<accession>A0A9P6XC98</accession>
<dbReference type="AlphaFoldDB" id="A0A9P6XC98"/>
<keyword evidence="2" id="KW-1185">Reference proteome</keyword>
<sequence length="451" mass="51276">MEDDVILACRRIQMMLYDDLIDEDVVEEKIDSIKSSSNSQNVKAVAKLLSSVLQQFTVEKSEQKHETSLIIESLRPFIFSCVISRIKDIKFEWMTYRLIPPSGHPNNQTMLSDLVLKGDFANGHLESDTVKLGKEMQIAINKLILRKVKCPEVVGLLVEGCVATAYKMDLKFNGHEYLPGTDLMSKLLLTDKDVINIIVTTVIGNHANRMGDMKFYQRLIDYSRSCSRQQGTVLLPIVIAIVIKRTSQNLLALEVPGGEFPFAKKLSSVGWSRSCLLMNAESVAQHLASVSLHPLVALAHCLIEQKPSLRNLSQHNDPTLKKLYDIMGSELCGQVRDNQCANHVLDEVCTQARDECKKAKAMLEDREQDPLVRIQGAIDIMDKTISYLDEIHNQQHIESHATDFEFAEQQRDDKGRIPWKIQFDQWKSMGRFATYKSYQSAQSAYHRFMKK</sequence>
<gene>
    <name evidence="1" type="ORF">G6F64_004528</name>
</gene>
<dbReference type="Proteomes" id="UP000716291">
    <property type="component" value="Unassembled WGS sequence"/>
</dbReference>
<proteinExistence type="predicted"/>
<comment type="caution">
    <text evidence="1">The sequence shown here is derived from an EMBL/GenBank/DDBJ whole genome shotgun (WGS) entry which is preliminary data.</text>
</comment>
<protein>
    <submittedName>
        <fullName evidence="1">Uncharacterized protein</fullName>
    </submittedName>
</protein>
<dbReference type="OrthoDB" id="2237161at2759"/>